<keyword evidence="4" id="KW-0547">Nucleotide-binding</keyword>
<dbReference type="GO" id="GO:0004823">
    <property type="term" value="F:leucine-tRNA ligase activity"/>
    <property type="evidence" value="ECO:0007669"/>
    <property type="project" value="UniProtKB-EC"/>
</dbReference>
<dbReference type="InterPro" id="IPR013155">
    <property type="entry name" value="M/V/L/I-tRNA-synth_anticd-bd"/>
</dbReference>
<dbReference type="Pfam" id="PF00133">
    <property type="entry name" value="tRNA-synt_1"/>
    <property type="match status" value="1"/>
</dbReference>
<dbReference type="GO" id="GO:0005829">
    <property type="term" value="C:cytosol"/>
    <property type="evidence" value="ECO:0007669"/>
    <property type="project" value="TreeGrafter"/>
</dbReference>
<dbReference type="Pfam" id="PF08264">
    <property type="entry name" value="Anticodon_1"/>
    <property type="match status" value="1"/>
</dbReference>
<comment type="catalytic activity">
    <reaction evidence="8">
        <text>tRNA(Leu) + L-leucine + ATP = L-leucyl-tRNA(Leu) + AMP + diphosphate</text>
        <dbReference type="Rhea" id="RHEA:11688"/>
        <dbReference type="Rhea" id="RHEA-COMP:9613"/>
        <dbReference type="Rhea" id="RHEA-COMP:9622"/>
        <dbReference type="ChEBI" id="CHEBI:30616"/>
        <dbReference type="ChEBI" id="CHEBI:33019"/>
        <dbReference type="ChEBI" id="CHEBI:57427"/>
        <dbReference type="ChEBI" id="CHEBI:78442"/>
        <dbReference type="ChEBI" id="CHEBI:78494"/>
        <dbReference type="ChEBI" id="CHEBI:456215"/>
        <dbReference type="EC" id="6.1.1.4"/>
    </reaction>
</comment>
<reference evidence="11" key="1">
    <citation type="journal article" date="2014" name="Front. Microbiol.">
        <title>High frequency of phylogenetically diverse reductive dehalogenase-homologous genes in deep subseafloor sedimentary metagenomes.</title>
        <authorList>
            <person name="Kawai M."/>
            <person name="Futagami T."/>
            <person name="Toyoda A."/>
            <person name="Takaki Y."/>
            <person name="Nishi S."/>
            <person name="Hori S."/>
            <person name="Arai W."/>
            <person name="Tsubouchi T."/>
            <person name="Morono Y."/>
            <person name="Uchiyama I."/>
            <person name="Ito T."/>
            <person name="Fujiyama A."/>
            <person name="Inagaki F."/>
            <person name="Takami H."/>
        </authorList>
    </citation>
    <scope>NUCLEOTIDE SEQUENCE</scope>
    <source>
        <strain evidence="11">Expedition CK06-06</strain>
    </source>
</reference>
<keyword evidence="3" id="KW-0436">Ligase</keyword>
<evidence type="ECO:0000259" key="10">
    <source>
        <dbReference type="Pfam" id="PF08264"/>
    </source>
</evidence>
<dbReference type="SUPFAM" id="SSF47323">
    <property type="entry name" value="Anticodon-binding domain of a subclass of class I aminoacyl-tRNA synthetases"/>
    <property type="match status" value="1"/>
</dbReference>
<dbReference type="PANTHER" id="PTHR43740">
    <property type="entry name" value="LEUCYL-TRNA SYNTHETASE"/>
    <property type="match status" value="1"/>
</dbReference>
<dbReference type="InterPro" id="IPR002302">
    <property type="entry name" value="Leu-tRNA-ligase"/>
</dbReference>
<dbReference type="Gene3D" id="1.10.730.10">
    <property type="entry name" value="Isoleucyl-tRNA Synthetase, Domain 1"/>
    <property type="match status" value="1"/>
</dbReference>
<evidence type="ECO:0000259" key="9">
    <source>
        <dbReference type="Pfam" id="PF00133"/>
    </source>
</evidence>
<evidence type="ECO:0000256" key="7">
    <source>
        <dbReference type="ARBA" id="ARBA00023146"/>
    </source>
</evidence>
<proteinExistence type="inferred from homology"/>
<protein>
    <recommendedName>
        <fullName evidence="2">leucine--tRNA ligase</fullName>
        <ecNumber evidence="2">6.1.1.4</ecNumber>
    </recommendedName>
</protein>
<dbReference type="AlphaFoldDB" id="X1IWB1"/>
<feature type="non-terminal residue" evidence="11">
    <location>
        <position position="258"/>
    </location>
</feature>
<name>X1IWB1_9ZZZZ</name>
<keyword evidence="6" id="KW-0648">Protein biosynthesis</keyword>
<keyword evidence="7" id="KW-0030">Aminoacyl-tRNA synthetase</keyword>
<dbReference type="GO" id="GO:0005524">
    <property type="term" value="F:ATP binding"/>
    <property type="evidence" value="ECO:0007669"/>
    <property type="project" value="UniProtKB-KW"/>
</dbReference>
<feature type="domain" description="Methionyl/Valyl/Leucyl/Isoleucyl-tRNA synthetase anticodon-binding" evidence="10">
    <location>
        <begin position="115"/>
        <end position="228"/>
    </location>
</feature>
<evidence type="ECO:0000256" key="6">
    <source>
        <dbReference type="ARBA" id="ARBA00022917"/>
    </source>
</evidence>
<dbReference type="FunFam" id="1.10.730.10:FF:000011">
    <property type="entry name" value="Leucine--tRNA ligase chloroplastic/mitochondrial"/>
    <property type="match status" value="1"/>
</dbReference>
<dbReference type="EC" id="6.1.1.4" evidence="2"/>
<comment type="similarity">
    <text evidence="1">Belongs to the class-I aminoacyl-tRNA synthetase family.</text>
</comment>
<dbReference type="CDD" id="cd07958">
    <property type="entry name" value="Anticodon_Ia_Leu_BEm"/>
    <property type="match status" value="1"/>
</dbReference>
<evidence type="ECO:0000256" key="1">
    <source>
        <dbReference type="ARBA" id="ARBA00005594"/>
    </source>
</evidence>
<accession>X1IWB1</accession>
<dbReference type="SUPFAM" id="SSF52374">
    <property type="entry name" value="Nucleotidylyl transferase"/>
    <property type="match status" value="1"/>
</dbReference>
<evidence type="ECO:0000256" key="2">
    <source>
        <dbReference type="ARBA" id="ARBA00013164"/>
    </source>
</evidence>
<dbReference type="InterPro" id="IPR002300">
    <property type="entry name" value="aa-tRNA-synth_Ia"/>
</dbReference>
<sequence length="258" mass="28842">AYRDGRGVYVGYDDVDLAGDTPKHKQTGEQLNESVEKMSKSLKNVVNPDEVIGEYGADTFRLYEMFMGPLDASKPWNTRDVPGAHRFLQRVWRMIVGDDDNEPLLTDQIDDSVEKGLHKLIKKVGEDYEAMKFNTAIAAMMEFVNLVFRAGAVAKGQTERLVLLLAPMAPHIAEELWQRLGHDQTLAYEPWPTFDEKMIAEETLDLPVQVNGKMRGRISVPADADEDAIVAAALADEKVAKFTEGKNVIKKIIVPGRL</sequence>
<evidence type="ECO:0000313" key="11">
    <source>
        <dbReference type="EMBL" id="GAH61838.1"/>
    </source>
</evidence>
<dbReference type="GO" id="GO:0006429">
    <property type="term" value="P:leucyl-tRNA aminoacylation"/>
    <property type="evidence" value="ECO:0007669"/>
    <property type="project" value="InterPro"/>
</dbReference>
<keyword evidence="5" id="KW-0067">ATP-binding</keyword>
<dbReference type="PANTHER" id="PTHR43740:SF2">
    <property type="entry name" value="LEUCINE--TRNA LIGASE, MITOCHONDRIAL"/>
    <property type="match status" value="1"/>
</dbReference>
<feature type="non-terminal residue" evidence="11">
    <location>
        <position position="1"/>
    </location>
</feature>
<dbReference type="GO" id="GO:0005739">
    <property type="term" value="C:mitochondrion"/>
    <property type="evidence" value="ECO:0007669"/>
    <property type="project" value="UniProtKB-ARBA"/>
</dbReference>
<organism evidence="11">
    <name type="scientific">marine sediment metagenome</name>
    <dbReference type="NCBI Taxonomy" id="412755"/>
    <lineage>
        <taxon>unclassified sequences</taxon>
        <taxon>metagenomes</taxon>
        <taxon>ecological metagenomes</taxon>
    </lineage>
</organism>
<dbReference type="EMBL" id="BARU01034055">
    <property type="protein sequence ID" value="GAH61838.1"/>
    <property type="molecule type" value="Genomic_DNA"/>
</dbReference>
<evidence type="ECO:0000256" key="5">
    <source>
        <dbReference type="ARBA" id="ARBA00022840"/>
    </source>
</evidence>
<evidence type="ECO:0000256" key="4">
    <source>
        <dbReference type="ARBA" id="ARBA00022741"/>
    </source>
</evidence>
<dbReference type="InterPro" id="IPR009080">
    <property type="entry name" value="tRNAsynth_Ia_anticodon-bd"/>
</dbReference>
<evidence type="ECO:0000256" key="8">
    <source>
        <dbReference type="ARBA" id="ARBA00047469"/>
    </source>
</evidence>
<comment type="caution">
    <text evidence="11">The sequence shown here is derived from an EMBL/GenBank/DDBJ whole genome shotgun (WGS) entry which is preliminary data.</text>
</comment>
<feature type="domain" description="Aminoacyl-tRNA synthetase class Ia" evidence="9">
    <location>
        <begin position="33"/>
        <end position="63"/>
    </location>
</feature>
<gene>
    <name evidence="11" type="ORF">S03H2_53500</name>
</gene>
<evidence type="ECO:0000256" key="3">
    <source>
        <dbReference type="ARBA" id="ARBA00022598"/>
    </source>
</evidence>